<evidence type="ECO:0000313" key="4">
    <source>
        <dbReference type="Proteomes" id="UP000799118"/>
    </source>
</evidence>
<feature type="transmembrane region" description="Helical" evidence="1">
    <location>
        <begin position="183"/>
        <end position="201"/>
    </location>
</feature>
<feature type="transmembrane region" description="Helical" evidence="1">
    <location>
        <begin position="54"/>
        <end position="72"/>
    </location>
</feature>
<keyword evidence="1" id="KW-0472">Membrane</keyword>
<dbReference type="Proteomes" id="UP000799118">
    <property type="component" value="Unassembled WGS sequence"/>
</dbReference>
<sequence>MISQEQEDIFILAQNLTGFVVALIVQFIGYGMLMLGMGIAFHSLRERPWGHSRIIVVVCLIGTLVCSTWNGICQGMFTLEDVRYQFIRTLEGGLLAQVQASLQEALITTYMQSWPVTIMLLLSDFMVTWRAWVLFQDKKLWRFGLAFFMIANIGINIADCIWADVEATVENTSITILDSLSSMISLFINIFATLLIAWRAWNHHRILKQASIQHRTPVQSILLLLIESGAMFCAVQVSLGVVLLLETYTIGRDFTLLMGGNVMISVSAIASALYPVAVIILVSKDKSPIIETLNYTQSTVTGC</sequence>
<keyword evidence="1" id="KW-0812">Transmembrane</keyword>
<evidence type="ECO:0000256" key="1">
    <source>
        <dbReference type="SAM" id="Phobius"/>
    </source>
</evidence>
<reference evidence="3" key="1">
    <citation type="journal article" date="2019" name="Environ. Microbiol.">
        <title>Fungal ecological strategies reflected in gene transcription - a case study of two litter decomposers.</title>
        <authorList>
            <person name="Barbi F."/>
            <person name="Kohler A."/>
            <person name="Barry K."/>
            <person name="Baskaran P."/>
            <person name="Daum C."/>
            <person name="Fauchery L."/>
            <person name="Ihrmark K."/>
            <person name="Kuo A."/>
            <person name="LaButti K."/>
            <person name="Lipzen A."/>
            <person name="Morin E."/>
            <person name="Grigoriev I.V."/>
            <person name="Henrissat B."/>
            <person name="Lindahl B."/>
            <person name="Martin F."/>
        </authorList>
    </citation>
    <scope>NUCLEOTIDE SEQUENCE</scope>
    <source>
        <strain evidence="3">JB14</strain>
    </source>
</reference>
<feature type="transmembrane region" description="Helical" evidence="1">
    <location>
        <begin position="20"/>
        <end position="42"/>
    </location>
</feature>
<dbReference type="EMBL" id="ML770695">
    <property type="protein sequence ID" value="KAE9383120.1"/>
    <property type="molecule type" value="Genomic_DNA"/>
</dbReference>
<evidence type="ECO:0000313" key="3">
    <source>
        <dbReference type="EMBL" id="KAE9385068.1"/>
    </source>
</evidence>
<keyword evidence="1" id="KW-1133">Transmembrane helix</keyword>
<dbReference type="OrthoDB" id="2744793at2759"/>
<feature type="transmembrane region" description="Helical" evidence="1">
    <location>
        <begin position="140"/>
        <end position="163"/>
    </location>
</feature>
<protein>
    <submittedName>
        <fullName evidence="3">Uncharacterized protein</fullName>
    </submittedName>
</protein>
<name>A0A6A4GHW0_9AGAR</name>
<keyword evidence="4" id="KW-1185">Reference proteome</keyword>
<gene>
    <name evidence="3" type="ORF">BT96DRAFT_928974</name>
    <name evidence="2" type="ORF">BT96DRAFT_930002</name>
</gene>
<dbReference type="AlphaFoldDB" id="A0A6A4GHW0"/>
<organism evidence="3 4">
    <name type="scientific">Gymnopus androsaceus JB14</name>
    <dbReference type="NCBI Taxonomy" id="1447944"/>
    <lineage>
        <taxon>Eukaryota</taxon>
        <taxon>Fungi</taxon>
        <taxon>Dikarya</taxon>
        <taxon>Basidiomycota</taxon>
        <taxon>Agaricomycotina</taxon>
        <taxon>Agaricomycetes</taxon>
        <taxon>Agaricomycetidae</taxon>
        <taxon>Agaricales</taxon>
        <taxon>Marasmiineae</taxon>
        <taxon>Omphalotaceae</taxon>
        <taxon>Gymnopus</taxon>
    </lineage>
</organism>
<evidence type="ECO:0000313" key="2">
    <source>
        <dbReference type="EMBL" id="KAE9383120.1"/>
    </source>
</evidence>
<feature type="transmembrane region" description="Helical" evidence="1">
    <location>
        <begin position="257"/>
        <end position="282"/>
    </location>
</feature>
<proteinExistence type="predicted"/>
<dbReference type="EMBL" id="ML770036">
    <property type="protein sequence ID" value="KAE9385068.1"/>
    <property type="molecule type" value="Genomic_DNA"/>
</dbReference>
<accession>A0A6A4GHW0</accession>
<feature type="transmembrane region" description="Helical" evidence="1">
    <location>
        <begin position="221"/>
        <end position="245"/>
    </location>
</feature>